<dbReference type="GO" id="GO:0071555">
    <property type="term" value="P:cell wall organization"/>
    <property type="evidence" value="ECO:0007669"/>
    <property type="project" value="UniProtKB-KW"/>
</dbReference>
<keyword evidence="4" id="KW-0573">Peptidoglycan synthesis</keyword>
<dbReference type="GO" id="GO:0008360">
    <property type="term" value="P:regulation of cell shape"/>
    <property type="evidence" value="ECO:0007669"/>
    <property type="project" value="UniProtKB-KW"/>
</dbReference>
<dbReference type="PANTHER" id="PTHR36174">
    <property type="entry name" value="LIPID II:GLYCINE GLYCYLTRANSFERASE"/>
    <property type="match status" value="1"/>
</dbReference>
<dbReference type="InterPro" id="IPR016181">
    <property type="entry name" value="Acyl_CoA_acyltransferase"/>
</dbReference>
<dbReference type="OrthoDB" id="7844032at2"/>
<proteinExistence type="inferred from homology"/>
<keyword evidence="6" id="KW-0961">Cell wall biogenesis/degradation</keyword>
<accession>A0A1M4YPD6</accession>
<evidence type="ECO:0000256" key="6">
    <source>
        <dbReference type="ARBA" id="ARBA00023316"/>
    </source>
</evidence>
<dbReference type="Pfam" id="PF13480">
    <property type="entry name" value="Acetyltransf_6"/>
    <property type="match status" value="1"/>
</dbReference>
<dbReference type="AlphaFoldDB" id="A0A1M4YPD6"/>
<organism evidence="8 9">
    <name type="scientific">Devosia limi DSM 17137</name>
    <dbReference type="NCBI Taxonomy" id="1121477"/>
    <lineage>
        <taxon>Bacteria</taxon>
        <taxon>Pseudomonadati</taxon>
        <taxon>Pseudomonadota</taxon>
        <taxon>Alphaproteobacteria</taxon>
        <taxon>Hyphomicrobiales</taxon>
        <taxon>Devosiaceae</taxon>
        <taxon>Devosia</taxon>
    </lineage>
</organism>
<evidence type="ECO:0000256" key="5">
    <source>
        <dbReference type="ARBA" id="ARBA00023315"/>
    </source>
</evidence>
<keyword evidence="5" id="KW-0012">Acyltransferase</keyword>
<feature type="domain" description="BioF2-like acetyltransferase" evidence="7">
    <location>
        <begin position="186"/>
        <end position="318"/>
    </location>
</feature>
<evidence type="ECO:0000256" key="4">
    <source>
        <dbReference type="ARBA" id="ARBA00022984"/>
    </source>
</evidence>
<evidence type="ECO:0000256" key="2">
    <source>
        <dbReference type="ARBA" id="ARBA00022679"/>
    </source>
</evidence>
<evidence type="ECO:0000256" key="3">
    <source>
        <dbReference type="ARBA" id="ARBA00022960"/>
    </source>
</evidence>
<dbReference type="InterPro" id="IPR038740">
    <property type="entry name" value="BioF2-like_GNAT_dom"/>
</dbReference>
<gene>
    <name evidence="8" type="ORF">SAMN02745223_01758</name>
</gene>
<dbReference type="EMBL" id="FQVC01000004">
    <property type="protein sequence ID" value="SHF07581.1"/>
    <property type="molecule type" value="Genomic_DNA"/>
</dbReference>
<dbReference type="GO" id="GO:0016755">
    <property type="term" value="F:aminoacyltransferase activity"/>
    <property type="evidence" value="ECO:0007669"/>
    <property type="project" value="InterPro"/>
</dbReference>
<dbReference type="RefSeq" id="WP_052950489.1">
    <property type="nucleotide sequence ID" value="NZ_FQVC01000004.1"/>
</dbReference>
<keyword evidence="3" id="KW-0133">Cell shape</keyword>
<protein>
    <submittedName>
        <fullName evidence="8">Acetyltransferase (GNAT) domain-containing protein</fullName>
    </submittedName>
</protein>
<dbReference type="Gene3D" id="3.40.630.30">
    <property type="match status" value="1"/>
</dbReference>
<evidence type="ECO:0000313" key="9">
    <source>
        <dbReference type="Proteomes" id="UP000184533"/>
    </source>
</evidence>
<dbReference type="SUPFAM" id="SSF55729">
    <property type="entry name" value="Acyl-CoA N-acyltransferases (Nat)"/>
    <property type="match status" value="1"/>
</dbReference>
<dbReference type="InterPro" id="IPR050644">
    <property type="entry name" value="PG_Glycine_Bridge_Synth"/>
</dbReference>
<name>A0A1M4YPD6_9HYPH</name>
<evidence type="ECO:0000256" key="1">
    <source>
        <dbReference type="ARBA" id="ARBA00009943"/>
    </source>
</evidence>
<dbReference type="GO" id="GO:0009252">
    <property type="term" value="P:peptidoglycan biosynthetic process"/>
    <property type="evidence" value="ECO:0007669"/>
    <property type="project" value="UniProtKB-KW"/>
</dbReference>
<dbReference type="PANTHER" id="PTHR36174:SF1">
    <property type="entry name" value="LIPID II:GLYCINE GLYCYLTRANSFERASE"/>
    <property type="match status" value="1"/>
</dbReference>
<dbReference type="InterPro" id="IPR003447">
    <property type="entry name" value="FEMABX"/>
</dbReference>
<sequence length="395" mass="43497">MSATADRLVQPNTAVGHQKVAASATPAAELEMRMVSGPEWDRIVAGFDAVCQEQLYAFAVARWPAVKQEPMLFLLGGEVVGGALVMIQPLPLGLSHIAVSKWGPMQRDGSRADADVIYAGMIEALMAEYAHKRGLMLSVLPRASLAPGNGEYAHLIKRGFKRGSALMFPNRYIVNLRLDDAAQRKSFNQKWRYHLNKSEKAGLSFEHAGPERVGEFEALYQAMADRKQFPDHSAYDTVPLLMALDEPALRPELFFVRHEGELVAGAVIFKAGERAVYLYGATNDKALPLRAGYFMHWHIIRWLRDNTPANWYDLGGTDGFQGLHQFKKGMVGDAGVIEPVPPVANYASKPLAYLLGNGAFLARDAYYQLRRMAEGLLSSKARPNQARAGGDESAP</sequence>
<comment type="similarity">
    <text evidence="1">Belongs to the FemABX family.</text>
</comment>
<evidence type="ECO:0000313" key="8">
    <source>
        <dbReference type="EMBL" id="SHF07581.1"/>
    </source>
</evidence>
<evidence type="ECO:0000259" key="7">
    <source>
        <dbReference type="Pfam" id="PF13480"/>
    </source>
</evidence>
<keyword evidence="2 8" id="KW-0808">Transferase</keyword>
<reference evidence="8 9" key="1">
    <citation type="submission" date="2016-11" db="EMBL/GenBank/DDBJ databases">
        <authorList>
            <person name="Jaros S."/>
            <person name="Januszkiewicz K."/>
            <person name="Wedrychowicz H."/>
        </authorList>
    </citation>
    <scope>NUCLEOTIDE SEQUENCE [LARGE SCALE GENOMIC DNA]</scope>
    <source>
        <strain evidence="8 9">DSM 17137</strain>
    </source>
</reference>
<dbReference type="Proteomes" id="UP000184533">
    <property type="component" value="Unassembled WGS sequence"/>
</dbReference>
<dbReference type="PROSITE" id="PS51191">
    <property type="entry name" value="FEMABX"/>
    <property type="match status" value="1"/>
</dbReference>